<protein>
    <submittedName>
        <fullName evidence="2">SE1832 family protein</fullName>
    </submittedName>
</protein>
<keyword evidence="3" id="KW-1185">Reference proteome</keyword>
<sequence length="59" mass="7008">MTKEEIEQRIIELKSDYVRIQSDLEKMESVGANTERTEKVLIKIEEELKEMRKQLAKAK</sequence>
<gene>
    <name evidence="2" type="ORF">ACFQRG_13590</name>
</gene>
<proteinExistence type="predicted"/>
<dbReference type="EMBL" id="JBHTCO010000017">
    <property type="protein sequence ID" value="MFC7393989.1"/>
    <property type="molecule type" value="Genomic_DNA"/>
</dbReference>
<accession>A0ABW2PXV6</accession>
<comment type="caution">
    <text evidence="2">The sequence shown here is derived from an EMBL/GenBank/DDBJ whole genome shotgun (WGS) entry which is preliminary data.</text>
</comment>
<name>A0ABW2PXV6_9BACL</name>
<dbReference type="InterPro" id="IPR048062">
    <property type="entry name" value="SE1832-like"/>
</dbReference>
<evidence type="ECO:0000313" key="2">
    <source>
        <dbReference type="EMBL" id="MFC7393989.1"/>
    </source>
</evidence>
<evidence type="ECO:0000313" key="3">
    <source>
        <dbReference type="Proteomes" id="UP001596505"/>
    </source>
</evidence>
<dbReference type="NCBIfam" id="NF040877">
    <property type="entry name" value="SE1832_fam"/>
    <property type="match status" value="1"/>
</dbReference>
<dbReference type="RefSeq" id="WP_380966876.1">
    <property type="nucleotide sequence ID" value="NZ_JBHTCO010000017.1"/>
</dbReference>
<dbReference type="Proteomes" id="UP001596505">
    <property type="component" value="Unassembled WGS sequence"/>
</dbReference>
<keyword evidence="1" id="KW-0175">Coiled coil</keyword>
<reference evidence="3" key="1">
    <citation type="journal article" date="2019" name="Int. J. Syst. Evol. Microbiol.">
        <title>The Global Catalogue of Microorganisms (GCM) 10K type strain sequencing project: providing services to taxonomists for standard genome sequencing and annotation.</title>
        <authorList>
            <consortium name="The Broad Institute Genomics Platform"/>
            <consortium name="The Broad Institute Genome Sequencing Center for Infectious Disease"/>
            <person name="Wu L."/>
            <person name="Ma J."/>
        </authorList>
    </citation>
    <scope>NUCLEOTIDE SEQUENCE [LARGE SCALE GENOMIC DNA]</scope>
    <source>
        <strain evidence="3">CGMCC 1.16305</strain>
    </source>
</reference>
<evidence type="ECO:0000256" key="1">
    <source>
        <dbReference type="SAM" id="Coils"/>
    </source>
</evidence>
<organism evidence="2 3">
    <name type="scientific">Scopulibacillus cellulosilyticus</name>
    <dbReference type="NCBI Taxonomy" id="2665665"/>
    <lineage>
        <taxon>Bacteria</taxon>
        <taxon>Bacillati</taxon>
        <taxon>Bacillota</taxon>
        <taxon>Bacilli</taxon>
        <taxon>Bacillales</taxon>
        <taxon>Sporolactobacillaceae</taxon>
        <taxon>Scopulibacillus</taxon>
    </lineage>
</organism>
<feature type="coiled-coil region" evidence="1">
    <location>
        <begin position="3"/>
        <end position="54"/>
    </location>
</feature>